<evidence type="ECO:0008006" key="3">
    <source>
        <dbReference type="Google" id="ProtNLM"/>
    </source>
</evidence>
<reference evidence="1 2" key="1">
    <citation type="submission" date="2013-01" db="EMBL/GenBank/DDBJ databases">
        <authorList>
            <person name="Harkins D.M."/>
            <person name="Durkin A.S."/>
            <person name="Brinkac L.M."/>
            <person name="Haft D.H."/>
            <person name="Selengut J.D."/>
            <person name="Sanka R."/>
            <person name="DePew J."/>
            <person name="Purushe J."/>
            <person name="Whelen A.C."/>
            <person name="Vinetz J.M."/>
            <person name="Sutton G.G."/>
            <person name="Nierman W.C."/>
            <person name="Fouts D.E."/>
        </authorList>
    </citation>
    <scope>NUCLEOTIDE SEQUENCE [LARGE SCALE GENOMIC DNA]</scope>
    <source>
        <strain evidence="1 2">2007001578</strain>
    </source>
</reference>
<evidence type="ECO:0000313" key="1">
    <source>
        <dbReference type="EMBL" id="EMM98593.1"/>
    </source>
</evidence>
<evidence type="ECO:0000313" key="2">
    <source>
        <dbReference type="Proteomes" id="UP000012099"/>
    </source>
</evidence>
<keyword evidence="2" id="KW-1185">Reference proteome</keyword>
<dbReference type="Proteomes" id="UP000012099">
    <property type="component" value="Unassembled WGS sequence"/>
</dbReference>
<dbReference type="EMBL" id="AHMH02000147">
    <property type="protein sequence ID" value="EMM98593.1"/>
    <property type="molecule type" value="Genomic_DNA"/>
</dbReference>
<protein>
    <recommendedName>
        <fullName evidence="3">Transposase DDE domain protein</fullName>
    </recommendedName>
</protein>
<comment type="caution">
    <text evidence="1">The sequence shown here is derived from an EMBL/GenBank/DDBJ whole genome shotgun (WGS) entry which is preliminary data.</text>
</comment>
<sequence length="148" mass="17419">MDLTSIFCVIDDYCTQQKINWNGKKLSSVVRKRNRKFQLSLSEVVTIVVYFHLSHCREFKNYYLIEIKKNLKSEFPKTVSYNRFVELMPNALTVIASFLSNFCLEFHSLILQFSKYATTEEFILIRTCHLSRLVFSVRKTEAEQNLAA</sequence>
<gene>
    <name evidence="1" type="ORF">LEP1GSC035_1365</name>
</gene>
<accession>A0ABN0IWJ7</accession>
<organism evidence="1 2">
    <name type="scientific">Leptospira noguchii str. 2007001578</name>
    <dbReference type="NCBI Taxonomy" id="1049974"/>
    <lineage>
        <taxon>Bacteria</taxon>
        <taxon>Pseudomonadati</taxon>
        <taxon>Spirochaetota</taxon>
        <taxon>Spirochaetia</taxon>
        <taxon>Leptospirales</taxon>
        <taxon>Leptospiraceae</taxon>
        <taxon>Leptospira</taxon>
    </lineage>
</organism>
<name>A0ABN0IWJ7_9LEPT</name>
<proteinExistence type="predicted"/>